<protein>
    <submittedName>
        <fullName evidence="3">Short-subunit dehydrogenase</fullName>
    </submittedName>
</protein>
<accession>A0A7W7K1C9</accession>
<dbReference type="InterPro" id="IPR036291">
    <property type="entry name" value="NAD(P)-bd_dom_sf"/>
</dbReference>
<comment type="caution">
    <text evidence="3">The sequence shown here is derived from an EMBL/GenBank/DDBJ whole genome shotgun (WGS) entry which is preliminary data.</text>
</comment>
<dbReference type="AlphaFoldDB" id="A0A7W7K1C9"/>
<dbReference type="Gene3D" id="3.40.50.720">
    <property type="entry name" value="NAD(P)-binding Rossmann-like Domain"/>
    <property type="match status" value="1"/>
</dbReference>
<dbReference type="Pfam" id="PF00106">
    <property type="entry name" value="adh_short"/>
    <property type="match status" value="1"/>
</dbReference>
<evidence type="ECO:0000313" key="3">
    <source>
        <dbReference type="EMBL" id="MBB4838902.1"/>
    </source>
</evidence>
<dbReference type="SUPFAM" id="SSF51735">
    <property type="entry name" value="NAD(P)-binding Rossmann-fold domains"/>
    <property type="match status" value="1"/>
</dbReference>
<dbReference type="RefSeq" id="WP_184166172.1">
    <property type="nucleotide sequence ID" value="NZ_JACHLN010000002.1"/>
</dbReference>
<reference evidence="3 4" key="1">
    <citation type="submission" date="2020-08" db="EMBL/GenBank/DDBJ databases">
        <title>Functional genomics of gut bacteria from endangered species of beetles.</title>
        <authorList>
            <person name="Carlos-Shanley C."/>
        </authorList>
    </citation>
    <scope>NUCLEOTIDE SEQUENCE [LARGE SCALE GENOMIC DNA]</scope>
    <source>
        <strain evidence="3 4">S00224</strain>
    </source>
</reference>
<evidence type="ECO:0000256" key="1">
    <source>
        <dbReference type="ARBA" id="ARBA00006484"/>
    </source>
</evidence>
<dbReference type="GO" id="GO:0016491">
    <property type="term" value="F:oxidoreductase activity"/>
    <property type="evidence" value="ECO:0007669"/>
    <property type="project" value="UniProtKB-KW"/>
</dbReference>
<organism evidence="3 4">
    <name type="scientific">Sphingomonas kyeonggiensis</name>
    <dbReference type="NCBI Taxonomy" id="1268553"/>
    <lineage>
        <taxon>Bacteria</taxon>
        <taxon>Pseudomonadati</taxon>
        <taxon>Pseudomonadota</taxon>
        <taxon>Alphaproteobacteria</taxon>
        <taxon>Sphingomonadales</taxon>
        <taxon>Sphingomonadaceae</taxon>
        <taxon>Sphingomonas</taxon>
    </lineage>
</organism>
<dbReference type="PANTHER" id="PTHR42901:SF1">
    <property type="entry name" value="ALCOHOL DEHYDROGENASE"/>
    <property type="match status" value="1"/>
</dbReference>
<dbReference type="PRINTS" id="PR00081">
    <property type="entry name" value="GDHRDH"/>
</dbReference>
<sequence length="237" mass="24238">MSEGALSGRTALVTGASRGIGAATAIALGSQGAHVILTARTAGGLEEVEEAIFAAGGSATIAPLDLTENDSIARLAEAILSRWTALDVLVLNAAQLGTLSAVPAIDFKEYAKILTLNVTAQAAMLAAFDPMLKASSGARVIGVTSSVGRTARAYWGVYGSSKAAFENLLLTYGEEVAHISGIRVGILDPGATRTKMRARAFPGEDPATVKAPEVVAERIAALAASGFEAGHFERVEG</sequence>
<dbReference type="InterPro" id="IPR002347">
    <property type="entry name" value="SDR_fam"/>
</dbReference>
<dbReference type="EMBL" id="JACHLN010000002">
    <property type="protein sequence ID" value="MBB4838902.1"/>
    <property type="molecule type" value="Genomic_DNA"/>
</dbReference>
<evidence type="ECO:0000256" key="2">
    <source>
        <dbReference type="ARBA" id="ARBA00023002"/>
    </source>
</evidence>
<proteinExistence type="inferred from homology"/>
<comment type="similarity">
    <text evidence="1">Belongs to the short-chain dehydrogenases/reductases (SDR) family.</text>
</comment>
<dbReference type="PANTHER" id="PTHR42901">
    <property type="entry name" value="ALCOHOL DEHYDROGENASE"/>
    <property type="match status" value="1"/>
</dbReference>
<gene>
    <name evidence="3" type="ORF">HNP52_001971</name>
</gene>
<evidence type="ECO:0000313" key="4">
    <source>
        <dbReference type="Proteomes" id="UP000575241"/>
    </source>
</evidence>
<dbReference type="Proteomes" id="UP000575241">
    <property type="component" value="Unassembled WGS sequence"/>
</dbReference>
<name>A0A7W7K1C9_9SPHN</name>
<keyword evidence="4" id="KW-1185">Reference proteome</keyword>
<keyword evidence="2" id="KW-0560">Oxidoreductase</keyword>